<feature type="signal peptide" evidence="1">
    <location>
        <begin position="1"/>
        <end position="23"/>
    </location>
</feature>
<reference evidence="2" key="1">
    <citation type="submission" date="2020-10" db="EMBL/GenBank/DDBJ databases">
        <authorList>
            <person name="Gilroy R."/>
        </authorList>
    </citation>
    <scope>NUCLEOTIDE SEQUENCE</scope>
    <source>
        <strain evidence="2">13766</strain>
    </source>
</reference>
<dbReference type="EMBL" id="DVJN01000239">
    <property type="protein sequence ID" value="HIS93848.1"/>
    <property type="molecule type" value="Genomic_DNA"/>
</dbReference>
<comment type="caution">
    <text evidence="2">The sequence shown here is derived from an EMBL/GenBank/DDBJ whole genome shotgun (WGS) entry which is preliminary data.</text>
</comment>
<dbReference type="AlphaFoldDB" id="A0A9D1G313"/>
<evidence type="ECO:0000313" key="3">
    <source>
        <dbReference type="Proteomes" id="UP000824140"/>
    </source>
</evidence>
<reference evidence="2" key="2">
    <citation type="journal article" date="2021" name="PeerJ">
        <title>Extensive microbial diversity within the chicken gut microbiome revealed by metagenomics and culture.</title>
        <authorList>
            <person name="Gilroy R."/>
            <person name="Ravi A."/>
            <person name="Getino M."/>
            <person name="Pursley I."/>
            <person name="Horton D.L."/>
            <person name="Alikhan N.F."/>
            <person name="Baker D."/>
            <person name="Gharbi K."/>
            <person name="Hall N."/>
            <person name="Watson M."/>
            <person name="Adriaenssens E.M."/>
            <person name="Foster-Nyarko E."/>
            <person name="Jarju S."/>
            <person name="Secka A."/>
            <person name="Antonio M."/>
            <person name="Oren A."/>
            <person name="Chaudhuri R.R."/>
            <person name="La Ragione R."/>
            <person name="Hildebrand F."/>
            <person name="Pallen M.J."/>
        </authorList>
    </citation>
    <scope>NUCLEOTIDE SEQUENCE</scope>
    <source>
        <strain evidence="2">13766</strain>
    </source>
</reference>
<gene>
    <name evidence="2" type="ORF">IAA84_12605</name>
</gene>
<dbReference type="InterPro" id="IPR050490">
    <property type="entry name" value="Bact_solute-bd_prot1"/>
</dbReference>
<organism evidence="2 3">
    <name type="scientific">Candidatus Alectryocaccomicrobium excrementavium</name>
    <dbReference type="NCBI Taxonomy" id="2840668"/>
    <lineage>
        <taxon>Bacteria</taxon>
        <taxon>Bacillati</taxon>
        <taxon>Bacillota</taxon>
        <taxon>Clostridia</taxon>
        <taxon>Candidatus Alectryocaccomicrobium</taxon>
    </lineage>
</organism>
<dbReference type="PANTHER" id="PTHR43649">
    <property type="entry name" value="ARABINOSE-BINDING PROTEIN-RELATED"/>
    <property type="match status" value="1"/>
</dbReference>
<evidence type="ECO:0000313" key="2">
    <source>
        <dbReference type="EMBL" id="HIS93848.1"/>
    </source>
</evidence>
<dbReference type="Gene3D" id="3.40.190.10">
    <property type="entry name" value="Periplasmic binding protein-like II"/>
    <property type="match status" value="2"/>
</dbReference>
<accession>A0A9D1G313</accession>
<dbReference type="Proteomes" id="UP000824140">
    <property type="component" value="Unassembled WGS sequence"/>
</dbReference>
<keyword evidence="1" id="KW-0732">Signal</keyword>
<dbReference type="Pfam" id="PF01547">
    <property type="entry name" value="SBP_bac_1"/>
    <property type="match status" value="1"/>
</dbReference>
<sequence length="523" mass="58739">MKKTLSLILCVLLLASLGSAALAEEAPITFPYTGEEVVFSGFAYDGLDQNPEQPGMQAWQEHIGNMRVEYEFIAYTDYLEKAKILLATGDIPDVLPINKVMDVVSQYGSSGILLDFNEYLDYMPNLKAYLETYPNMDYVCDAEGHRYAIMGVQPLDKSGESWFANWDVLRAAGIEEAPETMDELLEAMRAVKAYDPTIIPFQSYWNIDYTMGWMARASLGQDYHEGSLVYYDTETGEYQFAYRGESAEARREIVELMRTLYAEGLINSEIATMSFEQELATLASGKWAFTALYRNTPEMEAFKVEPGESLPFDIQPMLPPKAADGNRYMNIAYQHDGLPDWGIVCSADTEHPELLAAYMDQVVSPFGRDNFNYGVEGVTFDYVDGLPVAREGVDTTGYTKTQYEVWMVGMGMPVETDSGYILGDQAMHMNVDAFVSGEQQAIFTPVFTTFSADAAAEKSSLENDLTTYIKENEAAFIYGQRDIAEWDAFLEELESIADIDALLELYNEADTIVRNPERVFVVE</sequence>
<name>A0A9D1G313_9FIRM</name>
<dbReference type="PANTHER" id="PTHR43649:SF12">
    <property type="entry name" value="DIACETYLCHITOBIOSE BINDING PROTEIN DASA"/>
    <property type="match status" value="1"/>
</dbReference>
<evidence type="ECO:0000256" key="1">
    <source>
        <dbReference type="SAM" id="SignalP"/>
    </source>
</evidence>
<dbReference type="SUPFAM" id="SSF53850">
    <property type="entry name" value="Periplasmic binding protein-like II"/>
    <property type="match status" value="1"/>
</dbReference>
<protein>
    <submittedName>
        <fullName evidence="2">Extracellular solute-binding protein</fullName>
    </submittedName>
</protein>
<dbReference type="InterPro" id="IPR006059">
    <property type="entry name" value="SBP"/>
</dbReference>
<feature type="chain" id="PRO_5039160629" evidence="1">
    <location>
        <begin position="24"/>
        <end position="523"/>
    </location>
</feature>
<proteinExistence type="predicted"/>